<dbReference type="Proteomes" id="UP000034048">
    <property type="component" value="Unassembled WGS sequence"/>
</dbReference>
<organism evidence="1 2">
    <name type="scientific">Candidatus Falkowbacteria bacterium GW2011_GWA2_39_24</name>
    <dbReference type="NCBI Taxonomy" id="1618634"/>
    <lineage>
        <taxon>Bacteria</taxon>
        <taxon>Candidatus Falkowiibacteriota</taxon>
    </lineage>
</organism>
<sequence>MSKHLFRIFTIKSSLIILMLSLGIFFAWQMVQAAQCGSFIPSQKRGTCLSGVEGSTYWNGSEKRWEWTCDTLLCNAPGGCGNNVVDPGMLEECDGSDLDSKQCQDIPGYTGGTLSCSSCKFNVSACIEDITCGNGKIDQGEDCEINPLNLNGQTCASLKKGTGTLGCNAETCTFDVKQCQFCGNGKAENAEQCDGGDLKGASCQSLGLGDGTLACANCQYLTDDCSDSEGVCFNGILEKGEECEWPNIFRDNATCQTLGCGTGFLKCNAFICKFDKSSCEDPTCTKEVSSLPCVNPIWSDWQTIKESPLMQFVKPCPNCGPANGRSFDVLPTDVYDLCKNTKQLSVTIHDWSENGSKIGWRWFCGDNMCQAWAKPKCRADLADTDTCTATGAGSYATKADYEKKRDSKTGLCDIGFVSTADAYISNRYCVKELGNDQYGLYNSSWHCTTNKPGNTDNILCSTSWGGNGVCGSENGKTYLMRDSVRCSDNAYWQVEDKTEQPYLCGISSYLVPGSMYYDEIMVNGVRHSVLKWQCQWKQGTRLGGKATCSTSLNGVCQISYYSFDGKCGNALKMEWPRSTWPYKPGDRYYDLCVINDDFLNTTVVSYNETTKTWSWTCYGYTGLGGGEGKNAQCSVQASALCGTANNGSYLTEAAVRQAGPCAKGTLKYNRIYGEGSSWYWYCTGKDEASSVRCLASKCGSASNGSFTQPTFDGRKSTAGFLCGPNGQGTEPGNPVYNMTLRKSQWTWDCDYGEKGYIKGCQATEMACGSANTHVYLDRDFNVKNSFYNRQAYWATFLCTGGQTASLVRPSKDNNWRWTWNCQGTTGETLASSCYAETYHCGNYDGLVLAKPTFYSYWNNPALASGFCSHDSVKQSLGSVMTDEKGYWECHKNLDGVDYKTATCKYTPLTCGSATNKGMFTKSTLTSNTGQDNGFLCSVGGKTNEVTCNNNSCYWYCHDSYGGSTSICSAVELTCGRINNTSSLHPNSITMAQVEIWNYNNRLCQNEVMITPSRKLVEQNRLAAKTAVWKWQCQDSKGGLSAECSATCVGSGDYCQPL</sequence>
<protein>
    <recommendedName>
        <fullName evidence="3">SRCR domain-containing protein</fullName>
    </recommendedName>
</protein>
<name>A0A0G0QY18_9BACT</name>
<gene>
    <name evidence="1" type="ORF">UT42_C0007G0011</name>
</gene>
<comment type="caution">
    <text evidence="1">The sequence shown here is derived from an EMBL/GenBank/DDBJ whole genome shotgun (WGS) entry which is preliminary data.</text>
</comment>
<dbReference type="EMBL" id="LBWS01000007">
    <property type="protein sequence ID" value="KKR15195.1"/>
    <property type="molecule type" value="Genomic_DNA"/>
</dbReference>
<proteinExistence type="predicted"/>
<dbReference type="AlphaFoldDB" id="A0A0G0QY18"/>
<accession>A0A0G0QY18</accession>
<evidence type="ECO:0000313" key="2">
    <source>
        <dbReference type="Proteomes" id="UP000034048"/>
    </source>
</evidence>
<reference evidence="1 2" key="1">
    <citation type="journal article" date="2015" name="Nature">
        <title>rRNA introns, odd ribosomes, and small enigmatic genomes across a large radiation of phyla.</title>
        <authorList>
            <person name="Brown C.T."/>
            <person name="Hug L.A."/>
            <person name="Thomas B.C."/>
            <person name="Sharon I."/>
            <person name="Castelle C.J."/>
            <person name="Singh A."/>
            <person name="Wilkins M.J."/>
            <person name="Williams K.H."/>
            <person name="Banfield J.F."/>
        </authorList>
    </citation>
    <scope>NUCLEOTIDE SEQUENCE [LARGE SCALE GENOMIC DNA]</scope>
</reference>
<evidence type="ECO:0000313" key="1">
    <source>
        <dbReference type="EMBL" id="KKR15195.1"/>
    </source>
</evidence>
<evidence type="ECO:0008006" key="3">
    <source>
        <dbReference type="Google" id="ProtNLM"/>
    </source>
</evidence>